<dbReference type="GO" id="GO:0005524">
    <property type="term" value="F:ATP binding"/>
    <property type="evidence" value="ECO:0007669"/>
    <property type="project" value="UniProtKB-KW"/>
</dbReference>
<organism evidence="8 9">
    <name type="scientific">Halobellus limi</name>
    <dbReference type="NCBI Taxonomy" id="699433"/>
    <lineage>
        <taxon>Archaea</taxon>
        <taxon>Methanobacteriati</taxon>
        <taxon>Methanobacteriota</taxon>
        <taxon>Stenosarchaea group</taxon>
        <taxon>Halobacteria</taxon>
        <taxon>Halobacteriales</taxon>
        <taxon>Haloferacaceae</taxon>
        <taxon>Halobellus</taxon>
    </lineage>
</organism>
<dbReference type="GO" id="GO:0043139">
    <property type="term" value="F:5'-3' DNA helicase activity"/>
    <property type="evidence" value="ECO:0007669"/>
    <property type="project" value="UniProtKB-EC"/>
</dbReference>
<sequence length="575" mass="63148">MSSIDSTPSTGGGGKELIGTVAGPGEGPNEFIVVTPDEQAVKTGEFITYSVPVEGTDRDVIARVTNREQARGLPETFMADPNVAPETVASTLGVPTDEIDLYRLEATVIGFYDTGMQTFSNPRQLPSPGTRLWTAPNEMLEAILPNLGVDEEAATDTSGSIDLSRVDVEDREGLAHMGWLLNREANAVDIHVPIDEFAATHLAILASTGSGKSYTAGVLMEEMMMPDSRASLLVFDPHGEYGTLSEMRGDETFSGEGYQPEVEYFDPENLRIRISELNVGDVMSILDNPSDRMQERLDGGWRAMQRRESRTWGVNDLLDEMRQQYGEDDSSVGALEWRLRRSIQRNDLFTTDANVPLDDLVAPGRCTVLQMDTLSRRDQQMIATVLLRRLYQARLAAVRNRGEDNEFDGEIIRHPLFALFEEGHRFAPATGEAPSLGIMRTITSEGRKFGFGLGIISQRPSKIDQDVLSQCGTQVTMQIQNPTDQDAIKNSVEAAGEEVLRELPGLTPGQAVVSGDSMNTPVLIQVRERHTRHGADSIPATSQWQQAHKERRQQPSRAEAADMGGGESTGEEDLL</sequence>
<dbReference type="InterPro" id="IPR027417">
    <property type="entry name" value="P-loop_NTPase"/>
</dbReference>
<comment type="catalytic activity">
    <reaction evidence="2">
        <text>Couples ATP hydrolysis with the unwinding of duplex DNA by translocating in the 3'-5' direction.</text>
        <dbReference type="EC" id="5.6.2.4"/>
    </reaction>
</comment>
<reference evidence="8 9" key="1">
    <citation type="submission" date="2016-10" db="EMBL/GenBank/DDBJ databases">
        <authorList>
            <person name="de Groot N.N."/>
        </authorList>
    </citation>
    <scope>NUCLEOTIDE SEQUENCE [LARGE SCALE GENOMIC DNA]</scope>
    <source>
        <strain evidence="8 9">CGMCC 1.10331</strain>
    </source>
</reference>
<proteinExistence type="inferred from homology"/>
<comment type="catalytic activity">
    <reaction evidence="4">
        <text>ATP + H2O = ADP + phosphate + H(+)</text>
        <dbReference type="Rhea" id="RHEA:13065"/>
        <dbReference type="ChEBI" id="CHEBI:15377"/>
        <dbReference type="ChEBI" id="CHEBI:15378"/>
        <dbReference type="ChEBI" id="CHEBI:30616"/>
        <dbReference type="ChEBI" id="CHEBI:43474"/>
        <dbReference type="ChEBI" id="CHEBI:456216"/>
        <dbReference type="EC" id="5.6.2.4"/>
    </reaction>
</comment>
<evidence type="ECO:0000313" key="10">
    <source>
        <dbReference type="Proteomes" id="UP000296733"/>
    </source>
</evidence>
<dbReference type="Proteomes" id="UP000296733">
    <property type="component" value="Chromosome"/>
</dbReference>
<dbReference type="Proteomes" id="UP000236740">
    <property type="component" value="Unassembled WGS sequence"/>
</dbReference>
<dbReference type="GeneID" id="39858095"/>
<reference evidence="7 10" key="2">
    <citation type="journal article" date="2019" name="Nat. Commun.">
        <title>A new type of DNA phosphorothioation-based antiviral system in archaea.</title>
        <authorList>
            <person name="Xiong L."/>
            <person name="Liu S."/>
            <person name="Chen S."/>
            <person name="Xiao Y."/>
            <person name="Zhu B."/>
            <person name="Gao Y."/>
            <person name="Zhang Y."/>
            <person name="Chen B."/>
            <person name="Luo J."/>
            <person name="Deng Z."/>
            <person name="Chen X."/>
            <person name="Wang L."/>
            <person name="Chen S."/>
        </authorList>
    </citation>
    <scope>NUCLEOTIDE SEQUENCE [LARGE SCALE GENOMIC DNA]</scope>
    <source>
        <strain evidence="7 10">CGMCC 1.10331</strain>
    </source>
</reference>
<feature type="region of interest" description="Disordered" evidence="5">
    <location>
        <begin position="530"/>
        <end position="575"/>
    </location>
</feature>
<feature type="compositionally biased region" description="Gly residues" evidence="5">
    <location>
        <begin position="10"/>
        <end position="24"/>
    </location>
</feature>
<dbReference type="PANTHER" id="PTHR42957">
    <property type="entry name" value="HELICASE MJ1565-RELATED"/>
    <property type="match status" value="1"/>
</dbReference>
<protein>
    <submittedName>
        <fullName evidence="7">ATP-binding protein</fullName>
    </submittedName>
</protein>
<dbReference type="Pfam" id="PF01935">
    <property type="entry name" value="DUF87"/>
    <property type="match status" value="1"/>
</dbReference>
<keyword evidence="7" id="KW-0547">Nucleotide-binding</keyword>
<dbReference type="EMBL" id="FNVN01000003">
    <property type="protein sequence ID" value="SEG50120.1"/>
    <property type="molecule type" value="Genomic_DNA"/>
</dbReference>
<feature type="region of interest" description="Disordered" evidence="5">
    <location>
        <begin position="1"/>
        <end position="24"/>
    </location>
</feature>
<evidence type="ECO:0000256" key="1">
    <source>
        <dbReference type="ARBA" id="ARBA00007816"/>
    </source>
</evidence>
<dbReference type="InterPro" id="IPR008571">
    <property type="entry name" value="HerA-like"/>
</dbReference>
<evidence type="ECO:0000313" key="9">
    <source>
        <dbReference type="Proteomes" id="UP000236740"/>
    </source>
</evidence>
<evidence type="ECO:0000256" key="4">
    <source>
        <dbReference type="ARBA" id="ARBA00048988"/>
    </source>
</evidence>
<dbReference type="GO" id="GO:0043138">
    <property type="term" value="F:3'-5' DNA helicase activity"/>
    <property type="evidence" value="ECO:0007669"/>
    <property type="project" value="UniProtKB-EC"/>
</dbReference>
<dbReference type="PANTHER" id="PTHR42957:SF1">
    <property type="entry name" value="HELICASE MJ1565-RELATED"/>
    <property type="match status" value="1"/>
</dbReference>
<dbReference type="InterPro" id="IPR002789">
    <property type="entry name" value="HerA_central"/>
</dbReference>
<dbReference type="RefSeq" id="WP_103992114.1">
    <property type="nucleotide sequence ID" value="NZ_CP031311.1"/>
</dbReference>
<evidence type="ECO:0000313" key="8">
    <source>
        <dbReference type="EMBL" id="SEG50120.1"/>
    </source>
</evidence>
<dbReference type="SUPFAM" id="SSF52540">
    <property type="entry name" value="P-loop containing nucleoside triphosphate hydrolases"/>
    <property type="match status" value="1"/>
</dbReference>
<dbReference type="Gene3D" id="3.40.50.300">
    <property type="entry name" value="P-loop containing nucleotide triphosphate hydrolases"/>
    <property type="match status" value="2"/>
</dbReference>
<evidence type="ECO:0000256" key="3">
    <source>
        <dbReference type="ARBA" id="ARBA00048954"/>
    </source>
</evidence>
<keyword evidence="7" id="KW-0067">ATP-binding</keyword>
<evidence type="ECO:0000259" key="6">
    <source>
        <dbReference type="Pfam" id="PF01935"/>
    </source>
</evidence>
<gene>
    <name evidence="7" type="ORF">DV707_08360</name>
    <name evidence="8" type="ORF">SAMN04488133_2415</name>
</gene>
<comment type="similarity">
    <text evidence="1">Belongs to the HerA family.</text>
</comment>
<name>A0A1H6APJ7_9EURY</name>
<evidence type="ECO:0000313" key="7">
    <source>
        <dbReference type="EMBL" id="QCC47670.1"/>
    </source>
</evidence>
<keyword evidence="9" id="KW-1185">Reference proteome</keyword>
<dbReference type="AlphaFoldDB" id="A0A1H6APJ7"/>
<feature type="domain" description="Helicase HerA central" evidence="6">
    <location>
        <begin position="176"/>
        <end position="390"/>
    </location>
</feature>
<comment type="catalytic activity">
    <reaction evidence="3">
        <text>ATP + H2O = ADP + phosphate + H(+)</text>
        <dbReference type="Rhea" id="RHEA:13065"/>
        <dbReference type="ChEBI" id="CHEBI:15377"/>
        <dbReference type="ChEBI" id="CHEBI:15378"/>
        <dbReference type="ChEBI" id="CHEBI:30616"/>
        <dbReference type="ChEBI" id="CHEBI:43474"/>
        <dbReference type="ChEBI" id="CHEBI:456216"/>
        <dbReference type="EC" id="5.6.2.3"/>
    </reaction>
</comment>
<accession>A0A1H6APJ7</accession>
<dbReference type="EMBL" id="CP031311">
    <property type="protein sequence ID" value="QCC47670.1"/>
    <property type="molecule type" value="Genomic_DNA"/>
</dbReference>
<evidence type="ECO:0000256" key="2">
    <source>
        <dbReference type="ARBA" id="ARBA00034617"/>
    </source>
</evidence>
<evidence type="ECO:0000256" key="5">
    <source>
        <dbReference type="SAM" id="MobiDB-lite"/>
    </source>
</evidence>
<dbReference type="OrthoDB" id="107033at2157"/>
<dbReference type="KEGG" id="hlm:DV707_08360"/>